<dbReference type="Gene3D" id="3.15.10.20">
    <property type="entry name" value="Activator of Hsp90 ATPase Aha1, N-terminal domain"/>
    <property type="match status" value="1"/>
</dbReference>
<feature type="compositionally biased region" description="Low complexity" evidence="2">
    <location>
        <begin position="187"/>
        <end position="206"/>
    </location>
</feature>
<accession>A0A4W2CBD7</accession>
<keyword evidence="5" id="KW-1185">Reference proteome</keyword>
<organism evidence="4 5">
    <name type="scientific">Bos indicus x Bos taurus</name>
    <name type="common">Hybrid cattle</name>
    <dbReference type="NCBI Taxonomy" id="30522"/>
    <lineage>
        <taxon>Eukaryota</taxon>
        <taxon>Metazoa</taxon>
        <taxon>Chordata</taxon>
        <taxon>Craniata</taxon>
        <taxon>Vertebrata</taxon>
        <taxon>Euteleostomi</taxon>
        <taxon>Mammalia</taxon>
        <taxon>Eutheria</taxon>
        <taxon>Laurasiatheria</taxon>
        <taxon>Artiodactyla</taxon>
        <taxon>Ruminantia</taxon>
        <taxon>Pecora</taxon>
        <taxon>Bovidae</taxon>
        <taxon>Bovinae</taxon>
        <taxon>Bos</taxon>
    </lineage>
</organism>
<feature type="compositionally biased region" description="Low complexity" evidence="2">
    <location>
        <begin position="152"/>
        <end position="165"/>
    </location>
</feature>
<evidence type="ECO:0000313" key="4">
    <source>
        <dbReference type="Ensembl" id="ENSBIXP00000010165.1"/>
    </source>
</evidence>
<dbReference type="Ensembl" id="ENSBIXT00000018865.1">
    <property type="protein sequence ID" value="ENSBIXP00000010165.1"/>
    <property type="gene ID" value="ENSBIXG00000002354.1"/>
</dbReference>
<dbReference type="SUPFAM" id="SSF103111">
    <property type="entry name" value="Activator of Hsp90 ATPase, Aha1"/>
    <property type="match status" value="1"/>
</dbReference>
<feature type="region of interest" description="Disordered" evidence="2">
    <location>
        <begin position="223"/>
        <end position="256"/>
    </location>
</feature>
<dbReference type="STRING" id="30522.A0A4W2CBD7"/>
<sequence>ELSTQQSWAVKWARSDLGKPVAQQTKCSGSDPGRTEGRQRGRFPPAPGCCSQAPLTQRPPLPTLEAITAVIIVSRGEASGLPEAADVPPSRPLHSQVPWQGPEPPQTPPGLQGRAPASRVASPQRRGSDLSPNRSRRRPPPGSPRPRPLPSPAASISGPAPSRAPTSRAQTPASCRPSGPSPRPRPSARARSLSPGAPQRGGRGRLAQGRGFLALSGLRERSAPGFAGRKRRRRSRTAAAAVPCSPPRPRRHADMAKWGQGDPRWIVEEREDGTNVNNWHWTERDATSWSKGRLRELLVGITVENEAGRCEISELKQVEGEASCSSRKGKLIFFYEWNIKLGWKGIIRESGAKHKGLIEIPSLSEENEVDDTEVNVSKKKGDGDILKDLMKTAGTAKVREALGDYLKALKTEFTMGMILPTKAMAAQELTVERKLSENALQIQASSRVALGVRIPTVALHMTELFDTAIEQLYRIFTVKDVSNISVSGIRNADTGREYATKN</sequence>
<dbReference type="InterPro" id="IPR036338">
    <property type="entry name" value="Aha1"/>
</dbReference>
<evidence type="ECO:0000256" key="1">
    <source>
        <dbReference type="ARBA" id="ARBA00006817"/>
    </source>
</evidence>
<gene>
    <name evidence="4" type="primary">LOC113901342</name>
</gene>
<reference evidence="4" key="3">
    <citation type="submission" date="2025-09" db="UniProtKB">
        <authorList>
            <consortium name="Ensembl"/>
        </authorList>
    </citation>
    <scope>IDENTIFICATION</scope>
</reference>
<evidence type="ECO:0000313" key="5">
    <source>
        <dbReference type="Proteomes" id="UP000314981"/>
    </source>
</evidence>
<dbReference type="Pfam" id="PF09229">
    <property type="entry name" value="Aha1_N"/>
    <property type="match status" value="1"/>
</dbReference>
<dbReference type="GO" id="GO:0001671">
    <property type="term" value="F:ATPase activator activity"/>
    <property type="evidence" value="ECO:0007669"/>
    <property type="project" value="InterPro"/>
</dbReference>
<dbReference type="Proteomes" id="UP000314981">
    <property type="component" value="Chromosome 11"/>
</dbReference>
<reference evidence="4 5" key="1">
    <citation type="submission" date="2018-11" db="EMBL/GenBank/DDBJ databases">
        <title>Haplotype-resolved cattle genomes.</title>
        <authorList>
            <person name="Low W.Y."/>
            <person name="Tearle R."/>
            <person name="Bickhart D.M."/>
            <person name="Rosen B.D."/>
            <person name="Koren S."/>
            <person name="Rhie A."/>
            <person name="Hiendleder S."/>
            <person name="Phillippy A.M."/>
            <person name="Smith T.P.L."/>
            <person name="Williams J.L."/>
        </authorList>
    </citation>
    <scope>NUCLEOTIDE SEQUENCE [LARGE SCALE GENOMIC DNA]</scope>
</reference>
<evidence type="ECO:0000259" key="3">
    <source>
        <dbReference type="SMART" id="SM01000"/>
    </source>
</evidence>
<dbReference type="GO" id="GO:0006457">
    <property type="term" value="P:protein folding"/>
    <property type="evidence" value="ECO:0007669"/>
    <property type="project" value="TreeGrafter"/>
</dbReference>
<dbReference type="SMART" id="SM01000">
    <property type="entry name" value="Aha1_N"/>
    <property type="match status" value="1"/>
</dbReference>
<feature type="domain" description="Activator of Hsp90 ATPase AHSA1-like N-terminal" evidence="3">
    <location>
        <begin position="283"/>
        <end position="417"/>
    </location>
</feature>
<comment type="similarity">
    <text evidence="1">Belongs to the AHA1 family.</text>
</comment>
<dbReference type="GO" id="GO:0005829">
    <property type="term" value="C:cytosol"/>
    <property type="evidence" value="ECO:0007669"/>
    <property type="project" value="TreeGrafter"/>
</dbReference>
<feature type="compositionally biased region" description="Pro residues" evidence="2">
    <location>
        <begin position="140"/>
        <end position="151"/>
    </location>
</feature>
<reference evidence="4" key="2">
    <citation type="submission" date="2025-08" db="UniProtKB">
        <authorList>
            <consortium name="Ensembl"/>
        </authorList>
    </citation>
    <scope>IDENTIFICATION</scope>
</reference>
<name>A0A4W2CBD7_BOBOX</name>
<dbReference type="InterPro" id="IPR015310">
    <property type="entry name" value="AHSA1-like_N"/>
</dbReference>
<evidence type="ECO:0000256" key="2">
    <source>
        <dbReference type="SAM" id="MobiDB-lite"/>
    </source>
</evidence>
<dbReference type="PANTHER" id="PTHR13009">
    <property type="entry name" value="HEAT SHOCK PROTEIN 90 HSP90 CO-CHAPERONE AHA-1"/>
    <property type="match status" value="1"/>
</dbReference>
<dbReference type="AlphaFoldDB" id="A0A4W2CBD7"/>
<dbReference type="GO" id="GO:0051087">
    <property type="term" value="F:protein-folding chaperone binding"/>
    <property type="evidence" value="ECO:0007669"/>
    <property type="project" value="InterPro"/>
</dbReference>
<protein>
    <recommendedName>
        <fullName evidence="3">Activator of Hsp90 ATPase AHSA1-like N-terminal domain-containing protein</fullName>
    </recommendedName>
</protein>
<dbReference type="PANTHER" id="PTHR13009:SF4">
    <property type="entry name" value="ACTIVATOR OF 90 KDA HEAT SHOCK PROTEIN ATPASE HOMOLOG 2-RELATED"/>
    <property type="match status" value="1"/>
</dbReference>
<proteinExistence type="inferred from homology"/>
<feature type="region of interest" description="Disordered" evidence="2">
    <location>
        <begin position="15"/>
        <end position="61"/>
    </location>
</feature>
<feature type="region of interest" description="Disordered" evidence="2">
    <location>
        <begin position="80"/>
        <end position="206"/>
    </location>
</feature>